<keyword evidence="3" id="KW-0479">Metal-binding</keyword>
<evidence type="ECO:0000256" key="3">
    <source>
        <dbReference type="ARBA" id="ARBA00022723"/>
    </source>
</evidence>
<dbReference type="InterPro" id="IPR036922">
    <property type="entry name" value="Rieske_2Fe-2S_sf"/>
</dbReference>
<keyword evidence="2" id="KW-0001">2Fe-2S</keyword>
<feature type="domain" description="Rieske" evidence="7">
    <location>
        <begin position="43"/>
        <end position="148"/>
    </location>
</feature>
<organism evidence="8 9">
    <name type="scientific">Granulosicoccus antarcticus IMCC3135</name>
    <dbReference type="NCBI Taxonomy" id="1192854"/>
    <lineage>
        <taxon>Bacteria</taxon>
        <taxon>Pseudomonadati</taxon>
        <taxon>Pseudomonadota</taxon>
        <taxon>Gammaproteobacteria</taxon>
        <taxon>Chromatiales</taxon>
        <taxon>Granulosicoccaceae</taxon>
        <taxon>Granulosicoccus</taxon>
    </lineage>
</organism>
<evidence type="ECO:0000256" key="1">
    <source>
        <dbReference type="ARBA" id="ARBA00001962"/>
    </source>
</evidence>
<evidence type="ECO:0000259" key="7">
    <source>
        <dbReference type="PROSITE" id="PS51296"/>
    </source>
</evidence>
<comment type="cofactor">
    <cofactor evidence="1">
        <name>Fe cation</name>
        <dbReference type="ChEBI" id="CHEBI:24875"/>
    </cofactor>
</comment>
<dbReference type="InterPro" id="IPR001663">
    <property type="entry name" value="Rng_hydr_dOase-A"/>
</dbReference>
<name>A0A2Z2P421_9GAMM</name>
<dbReference type="GO" id="GO:0018618">
    <property type="term" value="F:anthranilate 1,2-dioxygenase (deaminating, decarboxylating) activity"/>
    <property type="evidence" value="ECO:0007669"/>
    <property type="project" value="UniProtKB-EC"/>
</dbReference>
<dbReference type="EMBL" id="CP018632">
    <property type="protein sequence ID" value="ASJ76160.1"/>
    <property type="molecule type" value="Genomic_DNA"/>
</dbReference>
<evidence type="ECO:0000313" key="9">
    <source>
        <dbReference type="Proteomes" id="UP000250079"/>
    </source>
</evidence>
<dbReference type="OrthoDB" id="9769355at2"/>
<keyword evidence="9" id="KW-1185">Reference proteome</keyword>
<dbReference type="GO" id="GO:0005506">
    <property type="term" value="F:iron ion binding"/>
    <property type="evidence" value="ECO:0007669"/>
    <property type="project" value="InterPro"/>
</dbReference>
<accession>A0A2Z2P421</accession>
<keyword evidence="6" id="KW-0411">Iron-sulfur</keyword>
<dbReference type="Pfam" id="PF00848">
    <property type="entry name" value="Ring_hydroxyl_A"/>
    <property type="match status" value="1"/>
</dbReference>
<dbReference type="SUPFAM" id="SSF50022">
    <property type="entry name" value="ISP domain"/>
    <property type="match status" value="1"/>
</dbReference>
<evidence type="ECO:0000256" key="4">
    <source>
        <dbReference type="ARBA" id="ARBA00023002"/>
    </source>
</evidence>
<dbReference type="Gene3D" id="2.102.10.10">
    <property type="entry name" value="Rieske [2Fe-2S] iron-sulphur domain"/>
    <property type="match status" value="1"/>
</dbReference>
<protein>
    <submittedName>
        <fullName evidence="8">Anthranilate 1,2-dioxygenase large subunit</fullName>
        <ecNumber evidence="8">1.14.12.1</ecNumber>
    </submittedName>
</protein>
<dbReference type="KEGG" id="gai:IMCC3135_30555"/>
<keyword evidence="4 8" id="KW-0560">Oxidoreductase</keyword>
<proteinExistence type="predicted"/>
<dbReference type="PRINTS" id="PR00090">
    <property type="entry name" value="RNGDIOXGNASE"/>
</dbReference>
<evidence type="ECO:0000256" key="5">
    <source>
        <dbReference type="ARBA" id="ARBA00023004"/>
    </source>
</evidence>
<dbReference type="Pfam" id="PF00355">
    <property type="entry name" value="Rieske"/>
    <property type="match status" value="1"/>
</dbReference>
<dbReference type="RefSeq" id="WP_088920966.1">
    <property type="nucleotide sequence ID" value="NZ_CP018632.1"/>
</dbReference>
<dbReference type="SUPFAM" id="SSF55961">
    <property type="entry name" value="Bet v1-like"/>
    <property type="match status" value="1"/>
</dbReference>
<gene>
    <name evidence="8" type="primary">antA</name>
    <name evidence="8" type="ORF">IMCC3135_30555</name>
</gene>
<sequence>MLRTDILALLESSVPGYSLPQEFYNDPAFFDLDMQMIFHRDWLFAIPACEIPETGNYVTHKIGRTSVIIVRGADGEIRAFHNVCRHRGSTLCSAAKGTSPKLVCAYHQWTYELDGRLLFARDMGDDFDPSQHGLKPVHCREASGLVFICLAAQAPDFDQFAEQSARYLAPHGLADAKVAHESTIIEEGNWKLVLENNRECYHCSGNHPSLCRTFLDNPAVIGNSDDTGLDAETLEYIARCEAAGAPSKYMVDDTGTWRYVRTPLVGDAESYTMSGKVAVTPPLSNFSFKNAGALLMFHYPATWNHFLSDHTILFRVTPISPTQTEVSTKWLVHKDAEEGRDYSLENLTKVWMDTNSEDKRVVENCQEGVLSTAYEPGPYSAMHESGVIQFVEWYTTTLKNRVSEQPETLASPLLRRTN</sequence>
<dbReference type="AlphaFoldDB" id="A0A2Z2P421"/>
<dbReference type="GO" id="GO:0051537">
    <property type="term" value="F:2 iron, 2 sulfur cluster binding"/>
    <property type="evidence" value="ECO:0007669"/>
    <property type="project" value="UniProtKB-KW"/>
</dbReference>
<dbReference type="CDD" id="cd03469">
    <property type="entry name" value="Rieske_RO_Alpha_N"/>
    <property type="match status" value="1"/>
</dbReference>
<evidence type="ECO:0000313" key="8">
    <source>
        <dbReference type="EMBL" id="ASJ76160.1"/>
    </source>
</evidence>
<evidence type="ECO:0000256" key="2">
    <source>
        <dbReference type="ARBA" id="ARBA00022714"/>
    </source>
</evidence>
<dbReference type="EC" id="1.14.12.1" evidence="8"/>
<dbReference type="InterPro" id="IPR015879">
    <property type="entry name" value="Ring_hydroxy_dOase_asu_C_dom"/>
</dbReference>
<dbReference type="PANTHER" id="PTHR43756">
    <property type="entry name" value="CHOLINE MONOOXYGENASE, CHLOROPLASTIC"/>
    <property type="match status" value="1"/>
</dbReference>
<evidence type="ECO:0000256" key="6">
    <source>
        <dbReference type="ARBA" id="ARBA00023014"/>
    </source>
</evidence>
<keyword evidence="8" id="KW-0223">Dioxygenase</keyword>
<dbReference type="PANTHER" id="PTHR43756:SF5">
    <property type="entry name" value="CHOLINE MONOOXYGENASE, CHLOROPLASTIC"/>
    <property type="match status" value="1"/>
</dbReference>
<dbReference type="PROSITE" id="PS51296">
    <property type="entry name" value="RIESKE"/>
    <property type="match status" value="1"/>
</dbReference>
<keyword evidence="5" id="KW-0408">Iron</keyword>
<dbReference type="Proteomes" id="UP000250079">
    <property type="component" value="Chromosome"/>
</dbReference>
<dbReference type="Gene3D" id="3.90.380.10">
    <property type="entry name" value="Naphthalene 1,2-dioxygenase Alpha Subunit, Chain A, domain 1"/>
    <property type="match status" value="1"/>
</dbReference>
<dbReference type="CDD" id="cd08884">
    <property type="entry name" value="RHO_alpha_C_GbcA-like"/>
    <property type="match status" value="1"/>
</dbReference>
<dbReference type="InterPro" id="IPR017941">
    <property type="entry name" value="Rieske_2Fe-2S"/>
</dbReference>
<reference evidence="8 9" key="1">
    <citation type="submission" date="2016-12" db="EMBL/GenBank/DDBJ databases">
        <authorList>
            <person name="Song W.-J."/>
            <person name="Kurnit D.M."/>
        </authorList>
    </citation>
    <scope>NUCLEOTIDE SEQUENCE [LARGE SCALE GENOMIC DNA]</scope>
    <source>
        <strain evidence="8 9">IMCC3135</strain>
    </source>
</reference>